<dbReference type="PANTHER" id="PTHR32305">
    <property type="match status" value="1"/>
</dbReference>
<dbReference type="eggNOG" id="COG3209">
    <property type="taxonomic scope" value="Bacteria"/>
</dbReference>
<dbReference type="NCBIfam" id="TIGR01643">
    <property type="entry name" value="YD_repeat_2x"/>
    <property type="match status" value="2"/>
</dbReference>
<comment type="caution">
    <text evidence="2">The sequence shown here is derived from an EMBL/GenBank/DDBJ whole genome shotgun (WGS) entry which is preliminary data.</text>
</comment>
<dbReference type="InterPro" id="IPR050708">
    <property type="entry name" value="T6SS_VgrG/RHS"/>
</dbReference>
<dbReference type="Proteomes" id="UP000030518">
    <property type="component" value="Unassembled WGS sequence"/>
</dbReference>
<dbReference type="Pfam" id="PF05593">
    <property type="entry name" value="RHS_repeat"/>
    <property type="match status" value="2"/>
</dbReference>
<name>A0A0A2WNY5_9GAMM</name>
<keyword evidence="3" id="KW-1185">Reference proteome</keyword>
<dbReference type="EMBL" id="JRKJ01000002">
    <property type="protein sequence ID" value="KGQ20452.1"/>
    <property type="molecule type" value="Genomic_DNA"/>
</dbReference>
<dbReference type="Pfam" id="PF20148">
    <property type="entry name" value="DUF6531"/>
    <property type="match status" value="1"/>
</dbReference>
<evidence type="ECO:0000313" key="3">
    <source>
        <dbReference type="Proteomes" id="UP000030518"/>
    </source>
</evidence>
<dbReference type="InterPro" id="IPR031325">
    <property type="entry name" value="RHS_repeat"/>
</dbReference>
<dbReference type="PATRIC" id="fig|1300345.3.peg.310"/>
<dbReference type="AlphaFoldDB" id="A0A0A2WNY5"/>
<feature type="domain" description="DUF6531" evidence="1">
    <location>
        <begin position="2"/>
        <end position="60"/>
    </location>
</feature>
<dbReference type="Gene3D" id="2.180.10.10">
    <property type="entry name" value="RHS repeat-associated core"/>
    <property type="match status" value="1"/>
</dbReference>
<protein>
    <submittedName>
        <fullName evidence="2">Type IV secretion protein Rhs</fullName>
    </submittedName>
</protein>
<dbReference type="InterPro" id="IPR045351">
    <property type="entry name" value="DUF6531"/>
</dbReference>
<accession>A0A0A2WNY5</accession>
<evidence type="ECO:0000259" key="1">
    <source>
        <dbReference type="Pfam" id="PF20148"/>
    </source>
</evidence>
<gene>
    <name evidence="2" type="ORF">LF41_989</name>
</gene>
<dbReference type="OrthoDB" id="9816400at2"/>
<sequence length="542" mass="60398">MKVEEETDFASDGEMGLFLTRMYGHRDGMFGARWRSNFDYSLEWEDRAVGIRAVRPNGSVIWMPTQAGGWRQSPAKPLPRIEQWPQGWIYLFNEAGGTEIYDQQGRVHVVRNERGVGWHYVYAGAQLQRIDHTSGRSVRFGYTNGELTHVTDPVGSVYRYAYHRVGHHRPRLVETTLPGSPATRITYHALPSRYIGAPPGNMSGKSFDGLRYSTFIYERNDEEARVVSTEHHAGVERHSFAYSGDLESTTENYSVVETNPLGHRTTRRYLDGRLVSVEGAASSNCGSRDRYLQYDANGQPNQVTNFAGAVTTFDHDSAGRLIRKTEAAGTKLQRARTFTWAPDRNRVMSETLEGSASTTYTYLDNGRLASTTVTDFATGAIRGTTYAYTTHSNGLLSSLTVDGPTPGEDLTHQYNASGDLIESRNTAGHATRYEGHNGRGQPARIVEPSGAVTEYEYDQRGRVLVERTFPNGSPVETRYIYGASGLLDAIQAADGSSVIYHYDAARRLVQEDRTEPGGSFAVRRITYNAMSQPLRIEIGRDP</sequence>
<dbReference type="PANTHER" id="PTHR32305:SF15">
    <property type="entry name" value="PROTEIN RHSA-RELATED"/>
    <property type="match status" value="1"/>
</dbReference>
<organism evidence="2 3">
    <name type="scientific">Lysobacter dokdonensis DS-58</name>
    <dbReference type="NCBI Taxonomy" id="1300345"/>
    <lineage>
        <taxon>Bacteria</taxon>
        <taxon>Pseudomonadati</taxon>
        <taxon>Pseudomonadota</taxon>
        <taxon>Gammaproteobacteria</taxon>
        <taxon>Lysobacterales</taxon>
        <taxon>Lysobacteraceae</taxon>
        <taxon>Noviluteimonas</taxon>
    </lineage>
</organism>
<reference evidence="2 3" key="1">
    <citation type="submission" date="2014-09" db="EMBL/GenBank/DDBJ databases">
        <title>Genome sequences of Lysobacter dokdonensis DS-58.</title>
        <authorList>
            <person name="Kim J.F."/>
            <person name="Kwak M.-J."/>
        </authorList>
    </citation>
    <scope>NUCLEOTIDE SEQUENCE [LARGE SCALE GENOMIC DNA]</scope>
    <source>
        <strain evidence="2 3">DS-58</strain>
    </source>
</reference>
<proteinExistence type="predicted"/>
<dbReference type="STRING" id="1300345.LF41_989"/>
<dbReference type="InterPro" id="IPR006530">
    <property type="entry name" value="YD"/>
</dbReference>
<evidence type="ECO:0000313" key="2">
    <source>
        <dbReference type="EMBL" id="KGQ20452.1"/>
    </source>
</evidence>